<dbReference type="PANTHER" id="PTHR13946">
    <property type="entry name" value="DNA-DIRECTED RNA POLYMERASE I,II,III"/>
    <property type="match status" value="1"/>
</dbReference>
<dbReference type="PANTHER" id="PTHR13946:SF28">
    <property type="entry name" value="DNA-DIRECTED RNA POLYMERASES I AND III SUBUNIT RPAC2"/>
    <property type="match status" value="1"/>
</dbReference>
<protein>
    <submittedName>
        <fullName evidence="5">DNA-directed RNA polymerases I and III subunit RPAC2</fullName>
    </submittedName>
</protein>
<dbReference type="OrthoDB" id="4209at2759"/>
<dbReference type="Proteomes" id="UP000324585">
    <property type="component" value="Unassembled WGS sequence"/>
</dbReference>
<evidence type="ECO:0000313" key="6">
    <source>
        <dbReference type="Proteomes" id="UP000324585"/>
    </source>
</evidence>
<comment type="similarity">
    <text evidence="3">Belongs to the archaeal Rpo11/eukaryotic RPB11/RPC19 RNA polymerase subunit family.</text>
</comment>
<dbReference type="InterPro" id="IPR036603">
    <property type="entry name" value="RBP11-like"/>
</dbReference>
<dbReference type="GO" id="GO:0005666">
    <property type="term" value="C:RNA polymerase III complex"/>
    <property type="evidence" value="ECO:0007669"/>
    <property type="project" value="TreeGrafter"/>
</dbReference>
<organism evidence="5 6">
    <name type="scientific">Porphyridium purpureum</name>
    <name type="common">Red alga</name>
    <name type="synonym">Porphyridium cruentum</name>
    <dbReference type="NCBI Taxonomy" id="35688"/>
    <lineage>
        <taxon>Eukaryota</taxon>
        <taxon>Rhodophyta</taxon>
        <taxon>Bangiophyceae</taxon>
        <taxon>Porphyridiales</taxon>
        <taxon>Porphyridiaceae</taxon>
        <taxon>Porphyridium</taxon>
    </lineage>
</organism>
<dbReference type="AlphaFoldDB" id="A0A5J4YPW9"/>
<dbReference type="GO" id="GO:0046983">
    <property type="term" value="F:protein dimerization activity"/>
    <property type="evidence" value="ECO:0007669"/>
    <property type="project" value="InterPro"/>
</dbReference>
<dbReference type="GO" id="GO:0006383">
    <property type="term" value="P:transcription by RNA polymerase III"/>
    <property type="evidence" value="ECO:0007669"/>
    <property type="project" value="TreeGrafter"/>
</dbReference>
<reference evidence="6" key="1">
    <citation type="journal article" date="2019" name="Nat. Commun.">
        <title>Expansion of phycobilisome linker gene families in mesophilic red algae.</title>
        <authorList>
            <person name="Lee J."/>
            <person name="Kim D."/>
            <person name="Bhattacharya D."/>
            <person name="Yoon H.S."/>
        </authorList>
    </citation>
    <scope>NUCLEOTIDE SEQUENCE [LARGE SCALE GENOMIC DNA]</scope>
    <source>
        <strain evidence="6">CCMP 1328</strain>
    </source>
</reference>
<evidence type="ECO:0000256" key="3">
    <source>
        <dbReference type="ARBA" id="ARBA00025751"/>
    </source>
</evidence>
<proteinExistence type="inferred from homology"/>
<evidence type="ECO:0000313" key="5">
    <source>
        <dbReference type="EMBL" id="KAA8493366.1"/>
    </source>
</evidence>
<dbReference type="Pfam" id="PF13656">
    <property type="entry name" value="RNA_pol_L_2"/>
    <property type="match status" value="1"/>
</dbReference>
<keyword evidence="1 5" id="KW-0240">DNA-directed RNA polymerase</keyword>
<evidence type="ECO:0000259" key="4">
    <source>
        <dbReference type="Pfam" id="PF13656"/>
    </source>
</evidence>
<dbReference type="GO" id="GO:0003899">
    <property type="term" value="F:DNA-directed RNA polymerase activity"/>
    <property type="evidence" value="ECO:0007669"/>
    <property type="project" value="TreeGrafter"/>
</dbReference>
<accession>A0A5J4YPW9</accession>
<sequence>MGTGVKIHAGEGRDGAVTVELHGEDHTLGNALRYVMMKNKHTQFCSYSVPHPSEHVIHLRAQAYPDERGGDESMEDAENAESEHVAVRSMDLVHQGLDDLVAMCDAVKRTFEAAIDAHDAAASSGQAAESQYSR</sequence>
<dbReference type="CDD" id="cd07029">
    <property type="entry name" value="RNAP_I_III_AC19"/>
    <property type="match status" value="1"/>
</dbReference>
<comment type="caution">
    <text evidence="5">The sequence shown here is derived from an EMBL/GenBank/DDBJ whole genome shotgun (WGS) entry which is preliminary data.</text>
</comment>
<dbReference type="SUPFAM" id="SSF55257">
    <property type="entry name" value="RBP11-like subunits of RNA polymerase"/>
    <property type="match status" value="1"/>
</dbReference>
<dbReference type="InterPro" id="IPR009025">
    <property type="entry name" value="RBP11-like_dimer"/>
</dbReference>
<keyword evidence="2" id="KW-0804">Transcription</keyword>
<name>A0A5J4YPW9_PORPP</name>
<dbReference type="InterPro" id="IPR033898">
    <property type="entry name" value="RNAP_AC19"/>
</dbReference>
<dbReference type="Gene3D" id="3.30.1360.10">
    <property type="entry name" value="RNA polymerase, RBP11-like subunit"/>
    <property type="match status" value="1"/>
</dbReference>
<evidence type="ECO:0000256" key="2">
    <source>
        <dbReference type="ARBA" id="ARBA00023163"/>
    </source>
</evidence>
<dbReference type="GO" id="GO:0005736">
    <property type="term" value="C:RNA polymerase I complex"/>
    <property type="evidence" value="ECO:0007669"/>
    <property type="project" value="TreeGrafter"/>
</dbReference>
<dbReference type="GO" id="GO:0006362">
    <property type="term" value="P:transcription elongation by RNA polymerase I"/>
    <property type="evidence" value="ECO:0007669"/>
    <property type="project" value="TreeGrafter"/>
</dbReference>
<gene>
    <name evidence="5" type="ORF">FVE85_8811</name>
</gene>
<dbReference type="EMBL" id="VRMN01000007">
    <property type="protein sequence ID" value="KAA8493366.1"/>
    <property type="molecule type" value="Genomic_DNA"/>
</dbReference>
<keyword evidence="6" id="KW-1185">Reference proteome</keyword>
<feature type="domain" description="DNA-directed RNA polymerase RBP11-like dimerisation" evidence="4">
    <location>
        <begin position="17"/>
        <end position="109"/>
    </location>
</feature>
<evidence type="ECO:0000256" key="1">
    <source>
        <dbReference type="ARBA" id="ARBA00022478"/>
    </source>
</evidence>
<dbReference type="OMA" id="TGTDRHC"/>